<evidence type="ECO:0000313" key="3">
    <source>
        <dbReference type="Proteomes" id="UP000190037"/>
    </source>
</evidence>
<dbReference type="InterPro" id="IPR011990">
    <property type="entry name" value="TPR-like_helical_dom_sf"/>
</dbReference>
<evidence type="ECO:0000313" key="2">
    <source>
        <dbReference type="EMBL" id="OPC76527.1"/>
    </source>
</evidence>
<evidence type="ECO:0008006" key="4">
    <source>
        <dbReference type="Google" id="ProtNLM"/>
    </source>
</evidence>
<feature type="compositionally biased region" description="Pro residues" evidence="1">
    <location>
        <begin position="31"/>
        <end position="55"/>
    </location>
</feature>
<feature type="compositionally biased region" description="Low complexity" evidence="1">
    <location>
        <begin position="1"/>
        <end position="11"/>
    </location>
</feature>
<gene>
    <name evidence="2" type="ORF">B4N89_46800</name>
</gene>
<dbReference type="Proteomes" id="UP000190037">
    <property type="component" value="Unassembled WGS sequence"/>
</dbReference>
<dbReference type="STRING" id="159449.B4N89_46800"/>
<dbReference type="GO" id="GO:0042802">
    <property type="term" value="F:identical protein binding"/>
    <property type="evidence" value="ECO:0007669"/>
    <property type="project" value="InterPro"/>
</dbReference>
<dbReference type="EMBL" id="MWQN01000006">
    <property type="protein sequence ID" value="OPC76527.1"/>
    <property type="molecule type" value="Genomic_DNA"/>
</dbReference>
<dbReference type="InterPro" id="IPR053137">
    <property type="entry name" value="NLR-like"/>
</dbReference>
<name>A0A1T3NI53_9ACTN</name>
<dbReference type="Pfam" id="PF13424">
    <property type="entry name" value="TPR_12"/>
    <property type="match status" value="1"/>
</dbReference>
<dbReference type="PANTHER" id="PTHR46082">
    <property type="entry name" value="ATP/GTP-BINDING PROTEIN-RELATED"/>
    <property type="match status" value="1"/>
</dbReference>
<sequence>MPWSGLLVGSVPPSPSWSPPRPAGRTSSPPSSCPCSPPAPPSPSTPAAPLSPPSSPWTTCPSKSWKPSRSTCPKAGTPTSTPAWPFSPPASPPTFSPPPPTPVRLNPTPEYASGLDFENKRERLGLYDPETLHALHRYAVAVGAVPGRTDDAVELLTWLVGARTDDEENRLAVLDDLTRLLQDGGRPVPAERWLREALSGWTRLPGPSDPRPLQIASNLGMALLDLDRREEAESLMRDTVARYTRTLGATHPDTLRSRDILAGSLRGSPTRLAEAEHMYRAIPADVDGTTAPALIAQHNLGAVLTRQGNHDEALRTASWSAPVRLLGDDHPDTWGAWANSAVVLHTLGRITEAETLLTEVLHAYRRIHGPRHVATLEAQVDLAAMRANQSHNAEAAPLLRDAIEGYRSTHGPSHPIVGELAGVLARMGD</sequence>
<comment type="caution">
    <text evidence="2">The sequence shown here is derived from an EMBL/GenBank/DDBJ whole genome shotgun (WGS) entry which is preliminary data.</text>
</comment>
<feature type="compositionally biased region" description="Pro residues" evidence="1">
    <location>
        <begin position="85"/>
        <end position="102"/>
    </location>
</feature>
<evidence type="ECO:0000256" key="1">
    <source>
        <dbReference type="SAM" id="MobiDB-lite"/>
    </source>
</evidence>
<dbReference type="SUPFAM" id="SSF48452">
    <property type="entry name" value="TPR-like"/>
    <property type="match status" value="2"/>
</dbReference>
<dbReference type="InterPro" id="IPR011717">
    <property type="entry name" value="TPR-4"/>
</dbReference>
<feature type="compositionally biased region" description="Pro residues" evidence="1">
    <location>
        <begin position="12"/>
        <end position="22"/>
    </location>
</feature>
<dbReference type="Pfam" id="PF07721">
    <property type="entry name" value="TPR_4"/>
    <property type="match status" value="1"/>
</dbReference>
<keyword evidence="3" id="KW-1185">Reference proteome</keyword>
<feature type="region of interest" description="Disordered" evidence="1">
    <location>
        <begin position="1"/>
        <end position="115"/>
    </location>
</feature>
<organism evidence="2 3">
    <name type="scientific">Embleya scabrispora</name>
    <dbReference type="NCBI Taxonomy" id="159449"/>
    <lineage>
        <taxon>Bacteria</taxon>
        <taxon>Bacillati</taxon>
        <taxon>Actinomycetota</taxon>
        <taxon>Actinomycetes</taxon>
        <taxon>Kitasatosporales</taxon>
        <taxon>Streptomycetaceae</taxon>
        <taxon>Embleya</taxon>
    </lineage>
</organism>
<reference evidence="2 3" key="1">
    <citation type="submission" date="2017-03" db="EMBL/GenBank/DDBJ databases">
        <title>Draft genome sequence of Streptomyces scabrisporus NF3, endophyte isolated from Amphipterygium adstringens.</title>
        <authorList>
            <person name="Vazquez M."/>
            <person name="Ceapa C.D."/>
            <person name="Rodriguez Luna D."/>
            <person name="Sanchez Esquivel S."/>
        </authorList>
    </citation>
    <scope>NUCLEOTIDE SEQUENCE [LARGE SCALE GENOMIC DNA]</scope>
    <source>
        <strain evidence="2 3">NF3</strain>
    </source>
</reference>
<protein>
    <recommendedName>
        <fullName evidence="4">Tetratricopeptide repeat protein</fullName>
    </recommendedName>
</protein>
<dbReference type="Gene3D" id="1.25.40.10">
    <property type="entry name" value="Tetratricopeptide repeat domain"/>
    <property type="match status" value="2"/>
</dbReference>
<proteinExistence type="predicted"/>
<dbReference type="AlphaFoldDB" id="A0A1T3NI53"/>
<dbReference type="PANTHER" id="PTHR46082:SF6">
    <property type="entry name" value="AAA+ ATPASE DOMAIN-CONTAINING PROTEIN-RELATED"/>
    <property type="match status" value="1"/>
</dbReference>
<accession>A0A1T3NI53</accession>
<dbReference type="Pfam" id="PF13374">
    <property type="entry name" value="TPR_10"/>
    <property type="match status" value="1"/>
</dbReference>